<proteinExistence type="inferred from homology"/>
<keyword evidence="9" id="KW-1185">Reference proteome</keyword>
<organism evidence="8 9">
    <name type="scientific">Diploscapter pachys</name>
    <dbReference type="NCBI Taxonomy" id="2018661"/>
    <lineage>
        <taxon>Eukaryota</taxon>
        <taxon>Metazoa</taxon>
        <taxon>Ecdysozoa</taxon>
        <taxon>Nematoda</taxon>
        <taxon>Chromadorea</taxon>
        <taxon>Rhabditida</taxon>
        <taxon>Rhabditina</taxon>
        <taxon>Rhabditomorpha</taxon>
        <taxon>Rhabditoidea</taxon>
        <taxon>Rhabditidae</taxon>
        <taxon>Diploscapter</taxon>
    </lineage>
</organism>
<sequence>MKQQGSYPFIYNRDSTSTTNRVEERFEEHRKWKLDCIYSIFERPPTQVPFPMAAQLIPFHLIPQLVISALLYLVGLDFACHLVDECFAEDELVEYTAALLHPLNGLRIAANWEKIDLPEVGPVDVPICISAPIHEALFVLVTRLGHESVAHLLSKNVRKRVAARVGTKFATTVEKSIEHASAVTRTWVQVLFDCRYLNSLLPAQDCLKKLISKVESHIDPFDLTLLEPLLNHNIRLAIQRSQV</sequence>
<evidence type="ECO:0000256" key="2">
    <source>
        <dbReference type="ARBA" id="ARBA00006653"/>
    </source>
</evidence>
<dbReference type="PANTHER" id="PTHR31658">
    <property type="entry name" value="CONSERVED OLIGOMERIC GOLGI COMPLEX SUBUNIT 1"/>
    <property type="match status" value="1"/>
</dbReference>
<keyword evidence="6" id="KW-0333">Golgi apparatus</keyword>
<dbReference type="Proteomes" id="UP000218231">
    <property type="component" value="Unassembled WGS sequence"/>
</dbReference>
<comment type="similarity">
    <text evidence="2">Belongs to the COG1 family.</text>
</comment>
<evidence type="ECO:0000256" key="6">
    <source>
        <dbReference type="ARBA" id="ARBA00023034"/>
    </source>
</evidence>
<dbReference type="InterPro" id="IPR033370">
    <property type="entry name" value="COG1"/>
</dbReference>
<evidence type="ECO:0000256" key="1">
    <source>
        <dbReference type="ARBA" id="ARBA00004395"/>
    </source>
</evidence>
<name>A0A2A2KSW3_9BILA</name>
<evidence type="ECO:0000256" key="7">
    <source>
        <dbReference type="ARBA" id="ARBA00023136"/>
    </source>
</evidence>
<evidence type="ECO:0000313" key="9">
    <source>
        <dbReference type="Proteomes" id="UP000218231"/>
    </source>
</evidence>
<evidence type="ECO:0000313" key="8">
    <source>
        <dbReference type="EMBL" id="PAV76907.1"/>
    </source>
</evidence>
<dbReference type="EMBL" id="LIAE01007801">
    <property type="protein sequence ID" value="PAV76907.1"/>
    <property type="molecule type" value="Genomic_DNA"/>
</dbReference>
<evidence type="ECO:0000256" key="4">
    <source>
        <dbReference type="ARBA" id="ARBA00022448"/>
    </source>
</evidence>
<dbReference type="STRING" id="2018661.A0A2A2KSW3"/>
<reference evidence="8 9" key="1">
    <citation type="journal article" date="2017" name="Curr. Biol.">
        <title>Genome architecture and evolution of a unichromosomal asexual nematode.</title>
        <authorList>
            <person name="Fradin H."/>
            <person name="Zegar C."/>
            <person name="Gutwein M."/>
            <person name="Lucas J."/>
            <person name="Kovtun M."/>
            <person name="Corcoran D."/>
            <person name="Baugh L.R."/>
            <person name="Kiontke K."/>
            <person name="Gunsalus K."/>
            <person name="Fitch D.H."/>
            <person name="Piano F."/>
        </authorList>
    </citation>
    <scope>NUCLEOTIDE SEQUENCE [LARGE SCALE GENOMIC DNA]</scope>
    <source>
        <strain evidence="8">PF1309</strain>
    </source>
</reference>
<dbReference type="OrthoDB" id="46189at2759"/>
<protein>
    <recommendedName>
        <fullName evidence="3">Conserved oligomeric Golgi complex subunit 1</fullName>
    </recommendedName>
</protein>
<comment type="subcellular location">
    <subcellularLocation>
        <location evidence="1">Golgi apparatus membrane</location>
        <topology evidence="1">Peripheral membrane protein</topology>
    </subcellularLocation>
</comment>
<accession>A0A2A2KSW3</accession>
<dbReference type="PANTHER" id="PTHR31658:SF0">
    <property type="entry name" value="CONSERVED OLIGOMERIC GOLGI COMPLEX SUBUNIT 1"/>
    <property type="match status" value="1"/>
</dbReference>
<evidence type="ECO:0000256" key="5">
    <source>
        <dbReference type="ARBA" id="ARBA00022927"/>
    </source>
</evidence>
<keyword evidence="4" id="KW-0813">Transport</keyword>
<dbReference type="GO" id="GO:0000139">
    <property type="term" value="C:Golgi membrane"/>
    <property type="evidence" value="ECO:0007669"/>
    <property type="project" value="UniProtKB-SubCell"/>
</dbReference>
<dbReference type="GO" id="GO:0015031">
    <property type="term" value="P:protein transport"/>
    <property type="evidence" value="ECO:0007669"/>
    <property type="project" value="UniProtKB-KW"/>
</dbReference>
<comment type="caution">
    <text evidence="8">The sequence shown here is derived from an EMBL/GenBank/DDBJ whole genome shotgun (WGS) entry which is preliminary data.</text>
</comment>
<dbReference type="GO" id="GO:0017119">
    <property type="term" value="C:Golgi transport complex"/>
    <property type="evidence" value="ECO:0007669"/>
    <property type="project" value="InterPro"/>
</dbReference>
<gene>
    <name evidence="8" type="ORF">WR25_26785</name>
</gene>
<evidence type="ECO:0000256" key="3">
    <source>
        <dbReference type="ARBA" id="ARBA00020978"/>
    </source>
</evidence>
<keyword evidence="7" id="KW-0472">Membrane</keyword>
<keyword evidence="5" id="KW-0653">Protein transport</keyword>
<dbReference type="AlphaFoldDB" id="A0A2A2KSW3"/>
<dbReference type="EMBL" id="LIAE01007801">
    <property type="protein sequence ID" value="PAV76906.1"/>
    <property type="molecule type" value="Genomic_DNA"/>
</dbReference>
<dbReference type="GO" id="GO:0006891">
    <property type="term" value="P:intra-Golgi vesicle-mediated transport"/>
    <property type="evidence" value="ECO:0007669"/>
    <property type="project" value="InterPro"/>
</dbReference>